<proteinExistence type="inferred from homology"/>
<evidence type="ECO:0000313" key="3">
    <source>
        <dbReference type="EMBL" id="BAK34017.1"/>
    </source>
</evidence>
<accession>F5XMU4</accession>
<dbReference type="SUPFAM" id="SSF52402">
    <property type="entry name" value="Adenine nucleotide alpha hydrolases-like"/>
    <property type="match status" value="1"/>
</dbReference>
<dbReference type="CDD" id="cd00293">
    <property type="entry name" value="USP-like"/>
    <property type="match status" value="1"/>
</dbReference>
<dbReference type="EMBL" id="AP012204">
    <property type="protein sequence ID" value="BAK34017.1"/>
    <property type="molecule type" value="Genomic_DNA"/>
</dbReference>
<dbReference type="InterPro" id="IPR006016">
    <property type="entry name" value="UspA"/>
</dbReference>
<dbReference type="HOGENOM" id="CLU_049301_19_2_11"/>
<evidence type="ECO:0000259" key="2">
    <source>
        <dbReference type="Pfam" id="PF00582"/>
    </source>
</evidence>
<keyword evidence="4" id="KW-1185">Reference proteome</keyword>
<sequence>MTIAVAHSDSARGKAALRAGAEEALRRNQSLAVLQIVPGVDEPTKVDEKLKAEVAAQLTDFPDLQWEVLNAPEGFDTAEAILELAEDAGAELLVIGSRKRRPVGKLILGSVVQRVLLESHIPILVVKAS</sequence>
<dbReference type="RefSeq" id="WP_013861900.1">
    <property type="nucleotide sequence ID" value="NC_015635.1"/>
</dbReference>
<evidence type="ECO:0000256" key="1">
    <source>
        <dbReference type="ARBA" id="ARBA00008791"/>
    </source>
</evidence>
<dbReference type="Gene3D" id="3.40.50.620">
    <property type="entry name" value="HUPs"/>
    <property type="match status" value="1"/>
</dbReference>
<dbReference type="Proteomes" id="UP000007947">
    <property type="component" value="Chromosome"/>
</dbReference>
<name>F5XMU4_MICPN</name>
<organism evidence="3 4">
    <name type="scientific">Microlunatus phosphovorus (strain ATCC 700054 / DSM 10555 / JCM 9379 / NBRC 101784 / NCIMB 13414 / VKM Ac-1990 / NM-1)</name>
    <dbReference type="NCBI Taxonomy" id="1032480"/>
    <lineage>
        <taxon>Bacteria</taxon>
        <taxon>Bacillati</taxon>
        <taxon>Actinomycetota</taxon>
        <taxon>Actinomycetes</taxon>
        <taxon>Propionibacteriales</taxon>
        <taxon>Propionibacteriaceae</taxon>
        <taxon>Microlunatus</taxon>
    </lineage>
</organism>
<dbReference type="InterPro" id="IPR014729">
    <property type="entry name" value="Rossmann-like_a/b/a_fold"/>
</dbReference>
<gene>
    <name evidence="3" type="ordered locus">MLP_10030</name>
</gene>
<comment type="similarity">
    <text evidence="1">Belongs to the universal stress protein A family.</text>
</comment>
<dbReference type="OrthoDB" id="5419113at2"/>
<dbReference type="PRINTS" id="PR01438">
    <property type="entry name" value="UNVRSLSTRESS"/>
</dbReference>
<dbReference type="PANTHER" id="PTHR46268">
    <property type="entry name" value="STRESS RESPONSE PROTEIN NHAX"/>
    <property type="match status" value="1"/>
</dbReference>
<dbReference type="PANTHER" id="PTHR46268:SF6">
    <property type="entry name" value="UNIVERSAL STRESS PROTEIN UP12"/>
    <property type="match status" value="1"/>
</dbReference>
<dbReference type="Pfam" id="PF00582">
    <property type="entry name" value="Usp"/>
    <property type="match status" value="1"/>
</dbReference>
<dbReference type="InterPro" id="IPR006015">
    <property type="entry name" value="Universal_stress_UspA"/>
</dbReference>
<evidence type="ECO:0000313" key="4">
    <source>
        <dbReference type="Proteomes" id="UP000007947"/>
    </source>
</evidence>
<dbReference type="STRING" id="1032480.MLP_10030"/>
<dbReference type="KEGG" id="mph:MLP_10030"/>
<reference evidence="3 4" key="1">
    <citation type="submission" date="2011-05" db="EMBL/GenBank/DDBJ databases">
        <title>Whole genome sequence of Microlunatus phosphovorus NM-1.</title>
        <authorList>
            <person name="Hosoyama A."/>
            <person name="Sasaki K."/>
            <person name="Harada T."/>
            <person name="Igarashi R."/>
            <person name="Kawakoshi A."/>
            <person name="Sasagawa M."/>
            <person name="Fukada J."/>
            <person name="Nakamura S."/>
            <person name="Katano Y."/>
            <person name="Hanada S."/>
            <person name="Kamagata Y."/>
            <person name="Nakamura N."/>
            <person name="Yamazaki S."/>
            <person name="Fujita N."/>
        </authorList>
    </citation>
    <scope>NUCLEOTIDE SEQUENCE [LARGE SCALE GENOMIC DNA]</scope>
    <source>
        <strain evidence="4">ATCC 700054 / DSM 10555 / JCM 9379 / NBRC 101784 / NCIMB 13414 / VKM Ac-1990 / NM-1</strain>
    </source>
</reference>
<dbReference type="AlphaFoldDB" id="F5XMU4"/>
<dbReference type="eggNOG" id="COG0589">
    <property type="taxonomic scope" value="Bacteria"/>
</dbReference>
<feature type="domain" description="UspA" evidence="2">
    <location>
        <begin position="76"/>
        <end position="127"/>
    </location>
</feature>
<protein>
    <recommendedName>
        <fullName evidence="2">UspA domain-containing protein</fullName>
    </recommendedName>
</protein>